<evidence type="ECO:0000256" key="2">
    <source>
        <dbReference type="ARBA" id="ARBA00023315"/>
    </source>
</evidence>
<name>A0AAV8FET5_9POAL</name>
<protein>
    <submittedName>
        <fullName evidence="3">HXXXD-type acyl-transferase family protein</fullName>
    </submittedName>
</protein>
<evidence type="ECO:0000256" key="1">
    <source>
        <dbReference type="ARBA" id="ARBA00022679"/>
    </source>
</evidence>
<keyword evidence="1" id="KW-0808">Transferase</keyword>
<dbReference type="Gene3D" id="3.30.559.10">
    <property type="entry name" value="Chloramphenicol acetyltransferase-like domain"/>
    <property type="match status" value="2"/>
</dbReference>
<comment type="caution">
    <text evidence="3">The sequence shown here is derived from an EMBL/GenBank/DDBJ whole genome shotgun (WGS) entry which is preliminary data.</text>
</comment>
<evidence type="ECO:0000313" key="4">
    <source>
        <dbReference type="Proteomes" id="UP001140206"/>
    </source>
</evidence>
<reference evidence="3" key="1">
    <citation type="submission" date="2022-08" db="EMBL/GenBank/DDBJ databases">
        <authorList>
            <person name="Marques A."/>
        </authorList>
    </citation>
    <scope>NUCLEOTIDE SEQUENCE</scope>
    <source>
        <strain evidence="3">RhyPub2mFocal</strain>
        <tissue evidence="3">Leaves</tissue>
    </source>
</reference>
<dbReference type="InterPro" id="IPR051504">
    <property type="entry name" value="Plant_metabolite_acyltrans"/>
</dbReference>
<sequence>MASAHPKIIETSLVFPPAGSVPETSIPLTFFDVIWLSFAPVERLFFYPFHHSTSHFTSYCLPALKSSLSLTLQSFFPLAGNIRLTPETTDKYEIYYKGGDSVALTVAESDRYDEVFSDHPRQVSKLKTLLPRLSKSESGGLQPVLAIQVTVFPSHGLVIGTTLHHSACDGKGSVNFMCKWATICHMNYSKVSQAPTPFRIEVDRSIIPDPDGSLYTAILNNLSGTENHNLDGIQSDPEMLLASFKLKAEHIQLLKEVLLHEAAKRNVTLRCSTAVVTYAFVWAGYVKAKSTLSETEDVYCMFATDHRQSYQPPIPENYLGNCIGPCIVQAKVKDLIGPAGFFVACQAIGKAFDEVKRVGIQNAEDWGKIVLEIGSHKPFGTSGSFRFKVYDVDFGWGKPAKVDIVSVAYSGAMAVAESREQDGMEIGLCFTQREIEVFTNYIGEGALGYMSTLVN</sequence>
<dbReference type="Proteomes" id="UP001140206">
    <property type="component" value="Chromosome 2"/>
</dbReference>
<evidence type="ECO:0000313" key="3">
    <source>
        <dbReference type="EMBL" id="KAJ4789408.1"/>
    </source>
</evidence>
<dbReference type="AlphaFoldDB" id="A0AAV8FET5"/>
<keyword evidence="4" id="KW-1185">Reference proteome</keyword>
<keyword evidence="2" id="KW-0012">Acyltransferase</keyword>
<dbReference type="PANTHER" id="PTHR31625">
    <property type="match status" value="1"/>
</dbReference>
<organism evidence="3 4">
    <name type="scientific">Rhynchospora pubera</name>
    <dbReference type="NCBI Taxonomy" id="906938"/>
    <lineage>
        <taxon>Eukaryota</taxon>
        <taxon>Viridiplantae</taxon>
        <taxon>Streptophyta</taxon>
        <taxon>Embryophyta</taxon>
        <taxon>Tracheophyta</taxon>
        <taxon>Spermatophyta</taxon>
        <taxon>Magnoliopsida</taxon>
        <taxon>Liliopsida</taxon>
        <taxon>Poales</taxon>
        <taxon>Cyperaceae</taxon>
        <taxon>Cyperoideae</taxon>
        <taxon>Rhynchosporeae</taxon>
        <taxon>Rhynchospora</taxon>
    </lineage>
</organism>
<gene>
    <name evidence="3" type="ORF">LUZ62_040654</name>
</gene>
<dbReference type="GO" id="GO:0016747">
    <property type="term" value="F:acyltransferase activity, transferring groups other than amino-acyl groups"/>
    <property type="evidence" value="ECO:0007669"/>
    <property type="project" value="UniProtKB-ARBA"/>
</dbReference>
<dbReference type="EMBL" id="JAMFTS010000002">
    <property type="protein sequence ID" value="KAJ4789408.1"/>
    <property type="molecule type" value="Genomic_DNA"/>
</dbReference>
<dbReference type="InterPro" id="IPR023213">
    <property type="entry name" value="CAT-like_dom_sf"/>
</dbReference>
<dbReference type="Pfam" id="PF02458">
    <property type="entry name" value="Transferase"/>
    <property type="match status" value="1"/>
</dbReference>
<accession>A0AAV8FET5</accession>
<proteinExistence type="predicted"/>